<sequence>MEDVIYSQSTNETEGDHWLNDSKKKNILFSVIAIGQLLGTLPLVSLFAQSD</sequence>
<feature type="transmembrane region" description="Helical" evidence="1">
    <location>
        <begin position="27"/>
        <end position="48"/>
    </location>
</feature>
<dbReference type="AlphaFoldDB" id="A0AAD5LWH2"/>
<reference evidence="2" key="1">
    <citation type="submission" date="2021-06" db="EMBL/GenBank/DDBJ databases">
        <title>Parelaphostrongylus tenuis whole genome reference sequence.</title>
        <authorList>
            <person name="Garwood T.J."/>
            <person name="Larsen P.A."/>
            <person name="Fountain-Jones N.M."/>
            <person name="Garbe J.R."/>
            <person name="Macchietto M.G."/>
            <person name="Kania S.A."/>
            <person name="Gerhold R.W."/>
            <person name="Richards J.E."/>
            <person name="Wolf T.M."/>
        </authorList>
    </citation>
    <scope>NUCLEOTIDE SEQUENCE</scope>
    <source>
        <strain evidence="2">MNPRO001-30</strain>
        <tissue evidence="2">Meninges</tissue>
    </source>
</reference>
<protein>
    <submittedName>
        <fullName evidence="2">Uncharacterized protein</fullName>
    </submittedName>
</protein>
<proteinExistence type="predicted"/>
<keyword evidence="1" id="KW-1133">Transmembrane helix</keyword>
<dbReference type="EMBL" id="JAHQIW010000381">
    <property type="protein sequence ID" value="KAJ1347760.1"/>
    <property type="molecule type" value="Genomic_DNA"/>
</dbReference>
<evidence type="ECO:0000313" key="2">
    <source>
        <dbReference type="EMBL" id="KAJ1347760.1"/>
    </source>
</evidence>
<gene>
    <name evidence="2" type="ORF">KIN20_002910</name>
</gene>
<evidence type="ECO:0000313" key="3">
    <source>
        <dbReference type="Proteomes" id="UP001196413"/>
    </source>
</evidence>
<dbReference type="Proteomes" id="UP001196413">
    <property type="component" value="Unassembled WGS sequence"/>
</dbReference>
<keyword evidence="1" id="KW-0812">Transmembrane</keyword>
<evidence type="ECO:0000256" key="1">
    <source>
        <dbReference type="SAM" id="Phobius"/>
    </source>
</evidence>
<keyword evidence="1" id="KW-0472">Membrane</keyword>
<keyword evidence="3" id="KW-1185">Reference proteome</keyword>
<comment type="caution">
    <text evidence="2">The sequence shown here is derived from an EMBL/GenBank/DDBJ whole genome shotgun (WGS) entry which is preliminary data.</text>
</comment>
<organism evidence="2 3">
    <name type="scientific">Parelaphostrongylus tenuis</name>
    <name type="common">Meningeal worm</name>
    <dbReference type="NCBI Taxonomy" id="148309"/>
    <lineage>
        <taxon>Eukaryota</taxon>
        <taxon>Metazoa</taxon>
        <taxon>Ecdysozoa</taxon>
        <taxon>Nematoda</taxon>
        <taxon>Chromadorea</taxon>
        <taxon>Rhabditida</taxon>
        <taxon>Rhabditina</taxon>
        <taxon>Rhabditomorpha</taxon>
        <taxon>Strongyloidea</taxon>
        <taxon>Metastrongylidae</taxon>
        <taxon>Parelaphostrongylus</taxon>
    </lineage>
</organism>
<accession>A0AAD5LWH2</accession>
<name>A0AAD5LWH2_PARTN</name>